<dbReference type="InterPro" id="IPR036291">
    <property type="entry name" value="NAD(P)-bd_dom_sf"/>
</dbReference>
<dbReference type="Proteomes" id="UP000005239">
    <property type="component" value="Unassembled WGS sequence"/>
</dbReference>
<dbReference type="InterPro" id="IPR028939">
    <property type="entry name" value="P5C_Rdtase_cat_N"/>
</dbReference>
<evidence type="ECO:0000313" key="1">
    <source>
        <dbReference type="EnsemblMetazoa" id="PPA38421.1"/>
    </source>
</evidence>
<name>A0A2A6CF06_PRIPA</name>
<dbReference type="EnsemblMetazoa" id="PPA38421.1">
    <property type="protein sequence ID" value="PPA38421.1"/>
    <property type="gene ID" value="WBGene00276790"/>
</dbReference>
<evidence type="ECO:0000313" key="2">
    <source>
        <dbReference type="Proteomes" id="UP000005239"/>
    </source>
</evidence>
<keyword evidence="2" id="KW-1185">Reference proteome</keyword>
<proteinExistence type="predicted"/>
<sequence length="69" mass="7646">MRIGFIGAGKMAQALARGLINSAFCLNFGSNSIDWSKGAIQEGGIEEEGRLLGPYRTREHHRQFSEARH</sequence>
<organism evidence="1 2">
    <name type="scientific">Pristionchus pacificus</name>
    <name type="common">Parasitic nematode worm</name>
    <dbReference type="NCBI Taxonomy" id="54126"/>
    <lineage>
        <taxon>Eukaryota</taxon>
        <taxon>Metazoa</taxon>
        <taxon>Ecdysozoa</taxon>
        <taxon>Nematoda</taxon>
        <taxon>Chromadorea</taxon>
        <taxon>Rhabditida</taxon>
        <taxon>Rhabditina</taxon>
        <taxon>Diplogasteromorpha</taxon>
        <taxon>Diplogasteroidea</taxon>
        <taxon>Neodiplogasteridae</taxon>
        <taxon>Pristionchus</taxon>
    </lineage>
</organism>
<dbReference type="SUPFAM" id="SSF51735">
    <property type="entry name" value="NAD(P)-binding Rossmann-fold domains"/>
    <property type="match status" value="1"/>
</dbReference>
<dbReference type="Gene3D" id="3.40.50.720">
    <property type="entry name" value="NAD(P)-binding Rossmann-like Domain"/>
    <property type="match status" value="1"/>
</dbReference>
<accession>A0A2A6CF06</accession>
<reference evidence="1" key="2">
    <citation type="submission" date="2022-06" db="UniProtKB">
        <authorList>
            <consortium name="EnsemblMetazoa"/>
        </authorList>
    </citation>
    <scope>IDENTIFICATION</scope>
    <source>
        <strain evidence="1">PS312</strain>
    </source>
</reference>
<dbReference type="Pfam" id="PF03807">
    <property type="entry name" value="F420_oxidored"/>
    <property type="match status" value="1"/>
</dbReference>
<reference evidence="2" key="1">
    <citation type="journal article" date="2008" name="Nat. Genet.">
        <title>The Pristionchus pacificus genome provides a unique perspective on nematode lifestyle and parasitism.</title>
        <authorList>
            <person name="Dieterich C."/>
            <person name="Clifton S.W."/>
            <person name="Schuster L.N."/>
            <person name="Chinwalla A."/>
            <person name="Delehaunty K."/>
            <person name="Dinkelacker I."/>
            <person name="Fulton L."/>
            <person name="Fulton R."/>
            <person name="Godfrey J."/>
            <person name="Minx P."/>
            <person name="Mitreva M."/>
            <person name="Roeseler W."/>
            <person name="Tian H."/>
            <person name="Witte H."/>
            <person name="Yang S.P."/>
            <person name="Wilson R.K."/>
            <person name="Sommer R.J."/>
        </authorList>
    </citation>
    <scope>NUCLEOTIDE SEQUENCE [LARGE SCALE GENOMIC DNA]</scope>
    <source>
        <strain evidence="2">PS312</strain>
    </source>
</reference>
<dbReference type="OrthoDB" id="10067889at2759"/>
<dbReference type="AlphaFoldDB" id="A0A2A6CF06"/>
<protein>
    <submittedName>
        <fullName evidence="1">F420_oxidored domain-containing protein</fullName>
    </submittedName>
</protein>
<accession>A0A8R1YYD4</accession>
<gene>
    <name evidence="1" type="primary">WBGene00276790</name>
</gene>